<proteinExistence type="predicted"/>
<dbReference type="InterPro" id="IPR040976">
    <property type="entry name" value="Pkinase_fungal"/>
</dbReference>
<dbReference type="InterPro" id="IPR011009">
    <property type="entry name" value="Kinase-like_dom_sf"/>
</dbReference>
<reference evidence="2 3" key="1">
    <citation type="journal article" date="2019" name="Nat. Ecol. Evol.">
        <title>Megaphylogeny resolves global patterns of mushroom evolution.</title>
        <authorList>
            <person name="Varga T."/>
            <person name="Krizsan K."/>
            <person name="Foldi C."/>
            <person name="Dima B."/>
            <person name="Sanchez-Garcia M."/>
            <person name="Sanchez-Ramirez S."/>
            <person name="Szollosi G.J."/>
            <person name="Szarkandi J.G."/>
            <person name="Papp V."/>
            <person name="Albert L."/>
            <person name="Andreopoulos W."/>
            <person name="Angelini C."/>
            <person name="Antonin V."/>
            <person name="Barry K.W."/>
            <person name="Bougher N.L."/>
            <person name="Buchanan P."/>
            <person name="Buyck B."/>
            <person name="Bense V."/>
            <person name="Catcheside P."/>
            <person name="Chovatia M."/>
            <person name="Cooper J."/>
            <person name="Damon W."/>
            <person name="Desjardin D."/>
            <person name="Finy P."/>
            <person name="Geml J."/>
            <person name="Haridas S."/>
            <person name="Hughes K."/>
            <person name="Justo A."/>
            <person name="Karasinski D."/>
            <person name="Kautmanova I."/>
            <person name="Kiss B."/>
            <person name="Kocsube S."/>
            <person name="Kotiranta H."/>
            <person name="LaButti K.M."/>
            <person name="Lechner B.E."/>
            <person name="Liimatainen K."/>
            <person name="Lipzen A."/>
            <person name="Lukacs Z."/>
            <person name="Mihaltcheva S."/>
            <person name="Morgado L.N."/>
            <person name="Niskanen T."/>
            <person name="Noordeloos M.E."/>
            <person name="Ohm R.A."/>
            <person name="Ortiz-Santana B."/>
            <person name="Ovrebo C."/>
            <person name="Racz N."/>
            <person name="Riley R."/>
            <person name="Savchenko A."/>
            <person name="Shiryaev A."/>
            <person name="Soop K."/>
            <person name="Spirin V."/>
            <person name="Szebenyi C."/>
            <person name="Tomsovsky M."/>
            <person name="Tulloss R.E."/>
            <person name="Uehling J."/>
            <person name="Grigoriev I.V."/>
            <person name="Vagvolgyi C."/>
            <person name="Papp T."/>
            <person name="Martin F.M."/>
            <person name="Miettinen O."/>
            <person name="Hibbett D.S."/>
            <person name="Nagy L.G."/>
        </authorList>
    </citation>
    <scope>NUCLEOTIDE SEQUENCE [LARGE SCALE GENOMIC DNA]</scope>
    <source>
        <strain evidence="2 3">CBS 962.96</strain>
    </source>
</reference>
<protein>
    <recommendedName>
        <fullName evidence="1">Protein kinase domain-containing protein</fullName>
    </recommendedName>
</protein>
<dbReference type="GO" id="GO:0005524">
    <property type="term" value="F:ATP binding"/>
    <property type="evidence" value="ECO:0007669"/>
    <property type="project" value="InterPro"/>
</dbReference>
<sequence>HTDAYEKAAILHRDVSVGNILVTEDRKGLSSDWELSKPISELSEARQHERTGTWQFISAASLCSNRP</sequence>
<dbReference type="AlphaFoldDB" id="A0A4V4HAN3"/>
<dbReference type="EMBL" id="ML181060">
    <property type="protein sequence ID" value="THU76235.1"/>
    <property type="molecule type" value="Genomic_DNA"/>
</dbReference>
<evidence type="ECO:0000259" key="1">
    <source>
        <dbReference type="PROSITE" id="PS50011"/>
    </source>
</evidence>
<dbReference type="OrthoDB" id="2747778at2759"/>
<organism evidence="2 3">
    <name type="scientific">Dendrothele bispora (strain CBS 962.96)</name>
    <dbReference type="NCBI Taxonomy" id="1314807"/>
    <lineage>
        <taxon>Eukaryota</taxon>
        <taxon>Fungi</taxon>
        <taxon>Dikarya</taxon>
        <taxon>Basidiomycota</taxon>
        <taxon>Agaricomycotina</taxon>
        <taxon>Agaricomycetes</taxon>
        <taxon>Agaricomycetidae</taxon>
        <taxon>Agaricales</taxon>
        <taxon>Agaricales incertae sedis</taxon>
        <taxon>Dendrothele</taxon>
    </lineage>
</organism>
<evidence type="ECO:0000313" key="2">
    <source>
        <dbReference type="EMBL" id="THU76235.1"/>
    </source>
</evidence>
<dbReference type="InterPro" id="IPR000719">
    <property type="entry name" value="Prot_kinase_dom"/>
</dbReference>
<dbReference type="Pfam" id="PF17667">
    <property type="entry name" value="Pkinase_fungal"/>
    <property type="match status" value="1"/>
</dbReference>
<dbReference type="Proteomes" id="UP000297245">
    <property type="component" value="Unassembled WGS sequence"/>
</dbReference>
<accession>A0A4V4HAN3</accession>
<name>A0A4V4HAN3_DENBC</name>
<feature type="non-terminal residue" evidence="2">
    <location>
        <position position="1"/>
    </location>
</feature>
<dbReference type="Gene3D" id="1.10.510.10">
    <property type="entry name" value="Transferase(Phosphotransferase) domain 1"/>
    <property type="match status" value="1"/>
</dbReference>
<evidence type="ECO:0000313" key="3">
    <source>
        <dbReference type="Proteomes" id="UP000297245"/>
    </source>
</evidence>
<feature type="domain" description="Protein kinase" evidence="1">
    <location>
        <begin position="1"/>
        <end position="67"/>
    </location>
</feature>
<dbReference type="GO" id="GO:0004672">
    <property type="term" value="F:protein kinase activity"/>
    <property type="evidence" value="ECO:0007669"/>
    <property type="project" value="InterPro"/>
</dbReference>
<keyword evidence="3" id="KW-1185">Reference proteome</keyword>
<dbReference type="InterPro" id="IPR008266">
    <property type="entry name" value="Tyr_kinase_AS"/>
</dbReference>
<dbReference type="PROSITE" id="PS50011">
    <property type="entry name" value="PROTEIN_KINASE_DOM"/>
    <property type="match status" value="1"/>
</dbReference>
<dbReference type="PROSITE" id="PS00109">
    <property type="entry name" value="PROTEIN_KINASE_TYR"/>
    <property type="match status" value="1"/>
</dbReference>
<dbReference type="SUPFAM" id="SSF56112">
    <property type="entry name" value="Protein kinase-like (PK-like)"/>
    <property type="match status" value="1"/>
</dbReference>
<gene>
    <name evidence="2" type="ORF">K435DRAFT_705268</name>
</gene>